<dbReference type="Proteomes" id="UP000095149">
    <property type="component" value="Unassembled WGS sequence"/>
</dbReference>
<feature type="compositionally biased region" description="Low complexity" evidence="1">
    <location>
        <begin position="34"/>
        <end position="52"/>
    </location>
</feature>
<evidence type="ECO:0000256" key="1">
    <source>
        <dbReference type="SAM" id="MobiDB-lite"/>
    </source>
</evidence>
<name>A0A1E3JET2_9TREE</name>
<feature type="compositionally biased region" description="Acidic residues" evidence="1">
    <location>
        <begin position="8"/>
        <end position="28"/>
    </location>
</feature>
<proteinExistence type="predicted"/>
<dbReference type="EMBL" id="MEKH01000012">
    <property type="protein sequence ID" value="ODN99332.1"/>
    <property type="molecule type" value="Genomic_DNA"/>
</dbReference>
<organism evidence="2 3">
    <name type="scientific">Cryptococcus amylolentus CBS 6273</name>
    <dbReference type="NCBI Taxonomy" id="1296118"/>
    <lineage>
        <taxon>Eukaryota</taxon>
        <taxon>Fungi</taxon>
        <taxon>Dikarya</taxon>
        <taxon>Basidiomycota</taxon>
        <taxon>Agaricomycotina</taxon>
        <taxon>Tremellomycetes</taxon>
        <taxon>Tremellales</taxon>
        <taxon>Cryptococcaceae</taxon>
        <taxon>Cryptococcus</taxon>
    </lineage>
</organism>
<gene>
    <name evidence="2" type="ORF">I350_07503</name>
</gene>
<sequence>MSESYTPQDEEALSPLTELEDYTDEDEAERYRETSPSPASSSTSSPVWSVTSSEDRDDISTIPAPEDEQEQLESRYADPQRMASCITQSVMRELSHLPLHQQAELAREAVASWLSRTPYTLIRSSITYDVEVDNASV</sequence>
<dbReference type="AlphaFoldDB" id="A0A1E3JET2"/>
<comment type="caution">
    <text evidence="2">The sequence shown here is derived from an EMBL/GenBank/DDBJ whole genome shotgun (WGS) entry which is preliminary data.</text>
</comment>
<evidence type="ECO:0000313" key="3">
    <source>
        <dbReference type="Proteomes" id="UP000095149"/>
    </source>
</evidence>
<evidence type="ECO:0000313" key="2">
    <source>
        <dbReference type="EMBL" id="ODN99332.1"/>
    </source>
</evidence>
<feature type="region of interest" description="Disordered" evidence="1">
    <location>
        <begin position="1"/>
        <end position="80"/>
    </location>
</feature>
<protein>
    <submittedName>
        <fullName evidence="2">Uncharacterized protein</fullName>
    </submittedName>
</protein>
<accession>A0A1E3JET2</accession>
<reference evidence="2 3" key="1">
    <citation type="submission" date="2016-06" db="EMBL/GenBank/DDBJ databases">
        <title>Evolution of pathogenesis and genome organization in the Tremellales.</title>
        <authorList>
            <person name="Cuomo C."/>
            <person name="Litvintseva A."/>
            <person name="Heitman J."/>
            <person name="Chen Y."/>
            <person name="Sun S."/>
            <person name="Springer D."/>
            <person name="Dromer F."/>
            <person name="Young S."/>
            <person name="Zeng Q."/>
            <person name="Chapman S."/>
            <person name="Gujja S."/>
            <person name="Saif S."/>
            <person name="Birren B."/>
        </authorList>
    </citation>
    <scope>NUCLEOTIDE SEQUENCE [LARGE SCALE GENOMIC DNA]</scope>
    <source>
        <strain evidence="2 3">CBS 6273</strain>
    </source>
</reference>